<dbReference type="NCBIfam" id="TIGR02167">
    <property type="entry name" value="Liste_lipo_26"/>
    <property type="match status" value="5"/>
</dbReference>
<sequence>MKILQINFKPLFFLLTLGFALTSCSSDNDNAPTSPEITSFQVTITASPNDGGTVLPLSGEFDKDQQIDLTATPSEGWHFKEWQGDITGTNNPIQLTVDAAKNITAVFERDLFYLADNGVTIMAPLANVGDTGVVNGITYTKRTVDQITPQNAESTCTTGITDMTQLFKDEDTFNGDISHWDVESVTNMEGMFRGASVFSSDINLWDVSSVTNMRSMFSNARMFNGNLSHWNVSNVLDMSYMFRDASYFNGDISSWNVSSVTNMAQMFYTSYIGGNSIFNQDLNNWDVSNVTDMSYMFWFAKEFNGDVSTWNVSSVTNAHYMFSSAYAFNANLSNWDVSSVTDMEGMLSDASVFNQDLTGWCVDNFSIEPNNFASGSNLTNDNKPLWGMCP</sequence>
<dbReference type="PROSITE" id="PS51257">
    <property type="entry name" value="PROKAR_LIPOPROTEIN"/>
    <property type="match status" value="1"/>
</dbReference>
<dbReference type="EMBL" id="AFXZ01000065">
    <property type="protein sequence ID" value="EGV42339.1"/>
    <property type="molecule type" value="Genomic_DNA"/>
</dbReference>
<evidence type="ECO:0000313" key="4">
    <source>
        <dbReference type="Proteomes" id="UP000003730"/>
    </source>
</evidence>
<protein>
    <submittedName>
        <fullName evidence="3">BspA family leucine-rich repeat surface protein</fullName>
    </submittedName>
</protein>
<accession>G2EGT8</accession>
<dbReference type="Proteomes" id="UP000003730">
    <property type="component" value="Unassembled WGS sequence"/>
</dbReference>
<proteinExistence type="predicted"/>
<organism evidence="3 4">
    <name type="scientific">Bizionia argentinensis JUB59</name>
    <dbReference type="NCBI Taxonomy" id="1046627"/>
    <lineage>
        <taxon>Bacteria</taxon>
        <taxon>Pseudomonadati</taxon>
        <taxon>Bacteroidota</taxon>
        <taxon>Flavobacteriia</taxon>
        <taxon>Flavobacteriales</taxon>
        <taxon>Flavobacteriaceae</taxon>
        <taxon>Bizionia</taxon>
    </lineage>
</organism>
<dbReference type="eggNOG" id="COG3291">
    <property type="taxonomic scope" value="Bacteria"/>
</dbReference>
<feature type="domain" description="Bacterial repeat" evidence="2">
    <location>
        <begin position="42"/>
        <end position="109"/>
    </location>
</feature>
<dbReference type="InterPro" id="IPR044060">
    <property type="entry name" value="Bacterial_rp_domain"/>
</dbReference>
<comment type="caution">
    <text evidence="3">The sequence shown here is derived from an EMBL/GenBank/DDBJ whole genome shotgun (WGS) entry which is preliminary data.</text>
</comment>
<evidence type="ECO:0000256" key="1">
    <source>
        <dbReference type="SAM" id="SignalP"/>
    </source>
</evidence>
<dbReference type="STRING" id="1046627.BZARG_2555"/>
<keyword evidence="4" id="KW-1185">Reference proteome</keyword>
<dbReference type="InterPro" id="IPR005046">
    <property type="entry name" value="DUF285"/>
</dbReference>
<name>G2EGT8_9FLAO</name>
<reference evidence="3 4" key="1">
    <citation type="journal article" date="2008" name="Int. J. Syst. Evol. Microbiol.">
        <title>Bizionia argentinensis sp. nov., isolated from surface marine water in Antarctica.</title>
        <authorList>
            <person name="Bercovich A."/>
            <person name="Vazquez S.C."/>
            <person name="Yankilevich P."/>
            <person name="Coria S.H."/>
            <person name="Foti M."/>
            <person name="Hernandez E."/>
            <person name="Vidal A."/>
            <person name="Ruberto L."/>
            <person name="Melo C."/>
            <person name="Marenssi S."/>
            <person name="Criscuolo M."/>
            <person name="Memoli M."/>
            <person name="Arguelles M."/>
            <person name="Mac Cormack W.P."/>
        </authorList>
    </citation>
    <scope>NUCLEOTIDE SEQUENCE [LARGE SCALE GENOMIC DNA]</scope>
    <source>
        <strain evidence="3 4">JUB59</strain>
    </source>
</reference>
<dbReference type="PATRIC" id="fig|1046627.3.peg.2716"/>
<evidence type="ECO:0000313" key="3">
    <source>
        <dbReference type="EMBL" id="EGV42339.1"/>
    </source>
</evidence>
<gene>
    <name evidence="3" type="ORF">BZARG_2555</name>
</gene>
<feature type="signal peptide" evidence="1">
    <location>
        <begin position="1"/>
        <end position="25"/>
    </location>
</feature>
<dbReference type="OrthoDB" id="9813840at2"/>
<evidence type="ECO:0000259" key="2">
    <source>
        <dbReference type="Pfam" id="PF18998"/>
    </source>
</evidence>
<dbReference type="RefSeq" id="WP_008639368.1">
    <property type="nucleotide sequence ID" value="NZ_AFXZ01000065.1"/>
</dbReference>
<keyword evidence="1" id="KW-0732">Signal</keyword>
<dbReference type="InterPro" id="IPR011889">
    <property type="entry name" value="Liste_lipo_26"/>
</dbReference>
<dbReference type="Pfam" id="PF03382">
    <property type="entry name" value="DUF285"/>
    <property type="match status" value="2"/>
</dbReference>
<dbReference type="AlphaFoldDB" id="G2EGT8"/>
<dbReference type="Pfam" id="PF18998">
    <property type="entry name" value="Flg_new_2"/>
    <property type="match status" value="1"/>
</dbReference>
<feature type="chain" id="PRO_5003429597" evidence="1">
    <location>
        <begin position="26"/>
        <end position="390"/>
    </location>
</feature>